<protein>
    <submittedName>
        <fullName evidence="1">Uncharacterized protein</fullName>
    </submittedName>
</protein>
<gene>
    <name evidence="1" type="ORF">HNY73_001297</name>
</gene>
<keyword evidence="2" id="KW-1185">Reference proteome</keyword>
<evidence type="ECO:0000313" key="2">
    <source>
        <dbReference type="Proteomes" id="UP000807504"/>
    </source>
</evidence>
<accession>A0A8T0G3E6</accession>
<organism evidence="1 2">
    <name type="scientific">Argiope bruennichi</name>
    <name type="common">Wasp spider</name>
    <name type="synonym">Aranea bruennichi</name>
    <dbReference type="NCBI Taxonomy" id="94029"/>
    <lineage>
        <taxon>Eukaryota</taxon>
        <taxon>Metazoa</taxon>
        <taxon>Ecdysozoa</taxon>
        <taxon>Arthropoda</taxon>
        <taxon>Chelicerata</taxon>
        <taxon>Arachnida</taxon>
        <taxon>Araneae</taxon>
        <taxon>Araneomorphae</taxon>
        <taxon>Entelegynae</taxon>
        <taxon>Araneoidea</taxon>
        <taxon>Araneidae</taxon>
        <taxon>Argiope</taxon>
    </lineage>
</organism>
<dbReference type="Proteomes" id="UP000807504">
    <property type="component" value="Unassembled WGS sequence"/>
</dbReference>
<proteinExistence type="predicted"/>
<evidence type="ECO:0000313" key="1">
    <source>
        <dbReference type="EMBL" id="KAF8796978.1"/>
    </source>
</evidence>
<comment type="caution">
    <text evidence="1">The sequence shown here is derived from an EMBL/GenBank/DDBJ whole genome shotgun (WGS) entry which is preliminary data.</text>
</comment>
<dbReference type="AlphaFoldDB" id="A0A8T0G3E6"/>
<sequence length="88" mass="9856">MIRDDSLRGALQPSYSCPYRILQRLGKVFVLRMGTKEVPIIADHIKPACILSDDTPSSIAPVARPDLQRSRITNRSGRNVKFTNFSQA</sequence>
<reference evidence="1" key="2">
    <citation type="submission" date="2020-06" db="EMBL/GenBank/DDBJ databases">
        <authorList>
            <person name="Sheffer M."/>
        </authorList>
    </citation>
    <scope>NUCLEOTIDE SEQUENCE</scope>
</reference>
<reference evidence="1" key="1">
    <citation type="journal article" date="2020" name="bioRxiv">
        <title>Chromosome-level reference genome of the European wasp spider Argiope bruennichi: a resource for studies on range expansion and evolutionary adaptation.</title>
        <authorList>
            <person name="Sheffer M.M."/>
            <person name="Hoppe A."/>
            <person name="Krehenwinkel H."/>
            <person name="Uhl G."/>
            <person name="Kuss A.W."/>
            <person name="Jensen L."/>
            <person name="Jensen C."/>
            <person name="Gillespie R.G."/>
            <person name="Hoff K.J."/>
            <person name="Prost S."/>
        </authorList>
    </citation>
    <scope>NUCLEOTIDE SEQUENCE</scope>
</reference>
<name>A0A8T0G3E6_ARGBR</name>
<dbReference type="EMBL" id="JABXBU010000001">
    <property type="protein sequence ID" value="KAF8796978.1"/>
    <property type="molecule type" value="Genomic_DNA"/>
</dbReference>